<evidence type="ECO:0000313" key="1">
    <source>
        <dbReference type="EMBL" id="AYV58001.1"/>
    </source>
</evidence>
<sequence>MVLKNAFKPVVILIVLVVGSATNLFGENVGENTRFRNGILILKDGPALSGEVGEFSDYYFIRNSKVGKKIQKEQVIDFVSEEYYQKIKNGSAIRGAGQSLLYWNASADTQWKGFPKEGVSTNGQFEDSYTLWIKIGLVLLTAAAYADANQQNQSLKNSYSGFNDKEKNAFHNSYTRYQALAAVTASFFAFTTIKAFVRFGRNENYKDLKIHERELKSISETPDQRSPLSGIQNVQFGITHNF</sequence>
<proteinExistence type="predicted"/>
<evidence type="ECO:0000313" key="2">
    <source>
        <dbReference type="Proteomes" id="UP000276407"/>
    </source>
</evidence>
<protein>
    <submittedName>
        <fullName evidence="1">Uncharacterized protein</fullName>
    </submittedName>
</protein>
<dbReference type="EMBL" id="CP033615">
    <property type="protein sequence ID" value="AYV58001.1"/>
    <property type="molecule type" value="Genomic_DNA"/>
</dbReference>
<dbReference type="KEGG" id="lkm:EFP84_20515"/>
<reference evidence="1 2" key="1">
    <citation type="submission" date="2018-11" db="EMBL/GenBank/DDBJ databases">
        <title>Complete genome sequence of Leptospira kmetyi isolate LS 001/16 from soil sample associated with a leptospirosis patient in Kelantan.</title>
        <authorList>
            <person name="Muhammad Yusoff F."/>
            <person name="Muhammad Yusoff S."/>
            <person name="Ahmad M.N."/>
            <person name="Yusof N.Y."/>
            <person name="Aziah I."/>
        </authorList>
    </citation>
    <scope>NUCLEOTIDE SEQUENCE [LARGE SCALE GENOMIC DNA]</scope>
    <source>
        <strain evidence="1 2">LS 001/16</strain>
    </source>
</reference>
<organism evidence="1 2">
    <name type="scientific">Leptospira kmetyi</name>
    <dbReference type="NCBI Taxonomy" id="408139"/>
    <lineage>
        <taxon>Bacteria</taxon>
        <taxon>Pseudomonadati</taxon>
        <taxon>Spirochaetota</taxon>
        <taxon>Spirochaetia</taxon>
        <taxon>Leptospirales</taxon>
        <taxon>Leptospiraceae</taxon>
        <taxon>Leptospira</taxon>
    </lineage>
</organism>
<dbReference type="RefSeq" id="WP_123180596.1">
    <property type="nucleotide sequence ID" value="NZ_CP033615.1"/>
</dbReference>
<accession>A0A5F1XMP4</accession>
<dbReference type="Proteomes" id="UP000276407">
    <property type="component" value="Chromosome 2"/>
</dbReference>
<dbReference type="AlphaFoldDB" id="A0A5F1XMP4"/>
<name>A0A5F1XMP4_9LEPT</name>
<gene>
    <name evidence="1" type="ORF">EFP84_20515</name>
</gene>